<evidence type="ECO:0000259" key="6">
    <source>
        <dbReference type="Pfam" id="PF15309"/>
    </source>
</evidence>
<gene>
    <name evidence="7" type="ORF">L9F63_013759</name>
</gene>
<reference evidence="7" key="2">
    <citation type="submission" date="2023-05" db="EMBL/GenBank/DDBJ databases">
        <authorList>
            <person name="Fouks B."/>
        </authorList>
    </citation>
    <scope>NUCLEOTIDE SEQUENCE</scope>
    <source>
        <strain evidence="7">Stay&amp;Tobe</strain>
        <tissue evidence="7">Testes</tissue>
    </source>
</reference>
<evidence type="ECO:0000256" key="4">
    <source>
        <dbReference type="SAM" id="MobiDB-lite"/>
    </source>
</evidence>
<sequence length="400" mass="45903">MIQVIVILFLPLELLRDTPEINRDSDEVEHVTAASEKTSIHTKRTVKSQRVISVEKQTNSKSKCPCCGIDEEISDLDNGNWKCDRCTKLRSAIRNRKCQTCGILDTKQIGIPDFDLKWKCHECLQKELQENCDKCVHCGKKQVHSNDNEVESRNNTLSSETPAPTSLGYILTLDTSSRSSSSNLKSSKVPLQEIKIKIPRKSRQSLSAKEITQEKLKKNKEKSRPKTSDSKENKKPDIRSKSRQYQDHIVRSEGRYYSLQEYLMANRPDFIKNAEYRRQCLDEIAYLRELRQNSKHKLLALASNPVAYLDAEGKSSLNAETIPPPPLAVKRVFSQRSLRAQTERKYHSLPEVLNKKAEKKRKEDYRTNRLMAEIFAKKLQRKALKGEVNLSNSMSVISII</sequence>
<proteinExistence type="predicted"/>
<feature type="chain" id="PRO_5042099335" description="ALMS motif domain-containing protein" evidence="5">
    <location>
        <begin position="17"/>
        <end position="400"/>
    </location>
</feature>
<keyword evidence="8" id="KW-1185">Reference proteome</keyword>
<evidence type="ECO:0000313" key="8">
    <source>
        <dbReference type="Proteomes" id="UP001233999"/>
    </source>
</evidence>
<dbReference type="Pfam" id="PF15309">
    <property type="entry name" value="ALMS_motif"/>
    <property type="match status" value="1"/>
</dbReference>
<evidence type="ECO:0000256" key="5">
    <source>
        <dbReference type="SAM" id="SignalP"/>
    </source>
</evidence>
<name>A0AAD8ELS0_DIPPU</name>
<evidence type="ECO:0000256" key="3">
    <source>
        <dbReference type="ARBA" id="ARBA00023212"/>
    </source>
</evidence>
<dbReference type="InterPro" id="IPR029299">
    <property type="entry name" value="ALMS_motif"/>
</dbReference>
<keyword evidence="3" id="KW-0206">Cytoskeleton</keyword>
<reference evidence="7" key="1">
    <citation type="journal article" date="2023" name="IScience">
        <title>Live-bearing cockroach genome reveals convergent evolutionary mechanisms linked to viviparity in insects and beyond.</title>
        <authorList>
            <person name="Fouks B."/>
            <person name="Harrison M.C."/>
            <person name="Mikhailova A.A."/>
            <person name="Marchal E."/>
            <person name="English S."/>
            <person name="Carruthers M."/>
            <person name="Jennings E.C."/>
            <person name="Chiamaka E.L."/>
            <person name="Frigard R.A."/>
            <person name="Pippel M."/>
            <person name="Attardo G.M."/>
            <person name="Benoit J.B."/>
            <person name="Bornberg-Bauer E."/>
            <person name="Tobe S.S."/>
        </authorList>
    </citation>
    <scope>NUCLEOTIDE SEQUENCE</scope>
    <source>
        <strain evidence="7">Stay&amp;Tobe</strain>
    </source>
</reference>
<evidence type="ECO:0000313" key="7">
    <source>
        <dbReference type="EMBL" id="KAJ9594943.1"/>
    </source>
</evidence>
<dbReference type="Proteomes" id="UP001233999">
    <property type="component" value="Unassembled WGS sequence"/>
</dbReference>
<protein>
    <recommendedName>
        <fullName evidence="6">ALMS motif domain-containing protein</fullName>
    </recommendedName>
</protein>
<accession>A0AAD8ELS0</accession>
<organism evidence="7 8">
    <name type="scientific">Diploptera punctata</name>
    <name type="common">Pacific beetle cockroach</name>
    <dbReference type="NCBI Taxonomy" id="6984"/>
    <lineage>
        <taxon>Eukaryota</taxon>
        <taxon>Metazoa</taxon>
        <taxon>Ecdysozoa</taxon>
        <taxon>Arthropoda</taxon>
        <taxon>Hexapoda</taxon>
        <taxon>Insecta</taxon>
        <taxon>Pterygota</taxon>
        <taxon>Neoptera</taxon>
        <taxon>Polyneoptera</taxon>
        <taxon>Dictyoptera</taxon>
        <taxon>Blattodea</taxon>
        <taxon>Blaberoidea</taxon>
        <taxon>Blaberidae</taxon>
        <taxon>Diplopterinae</taxon>
        <taxon>Diploptera</taxon>
    </lineage>
</organism>
<keyword evidence="2" id="KW-0963">Cytoplasm</keyword>
<evidence type="ECO:0000256" key="1">
    <source>
        <dbReference type="ARBA" id="ARBA00004300"/>
    </source>
</evidence>
<feature type="signal peptide" evidence="5">
    <location>
        <begin position="1"/>
        <end position="16"/>
    </location>
</feature>
<feature type="compositionally biased region" description="Basic and acidic residues" evidence="4">
    <location>
        <begin position="211"/>
        <end position="247"/>
    </location>
</feature>
<comment type="subcellular location">
    <subcellularLocation>
        <location evidence="1">Cytoplasm</location>
        <location evidence="1">Cytoskeleton</location>
        <location evidence="1">Microtubule organizing center</location>
        <location evidence="1">Centrosome</location>
    </subcellularLocation>
</comment>
<comment type="caution">
    <text evidence="7">The sequence shown here is derived from an EMBL/GenBank/DDBJ whole genome shotgun (WGS) entry which is preliminary data.</text>
</comment>
<feature type="domain" description="ALMS motif" evidence="6">
    <location>
        <begin position="257"/>
        <end position="386"/>
    </location>
</feature>
<keyword evidence="5" id="KW-0732">Signal</keyword>
<dbReference type="GO" id="GO:0005813">
    <property type="term" value="C:centrosome"/>
    <property type="evidence" value="ECO:0007669"/>
    <property type="project" value="UniProtKB-SubCell"/>
</dbReference>
<evidence type="ECO:0000256" key="2">
    <source>
        <dbReference type="ARBA" id="ARBA00022490"/>
    </source>
</evidence>
<dbReference type="AlphaFoldDB" id="A0AAD8ELS0"/>
<dbReference type="EMBL" id="JASPKZ010002703">
    <property type="protein sequence ID" value="KAJ9594943.1"/>
    <property type="molecule type" value="Genomic_DNA"/>
</dbReference>
<feature type="region of interest" description="Disordered" evidence="4">
    <location>
        <begin position="200"/>
        <end position="247"/>
    </location>
</feature>